<evidence type="ECO:0000256" key="1">
    <source>
        <dbReference type="SAM" id="Phobius"/>
    </source>
</evidence>
<keyword evidence="1" id="KW-0812">Transmembrane</keyword>
<dbReference type="Proteomes" id="UP000244338">
    <property type="component" value="Unassembled WGS sequence"/>
</dbReference>
<keyword evidence="1" id="KW-0472">Membrane</keyword>
<gene>
    <name evidence="2" type="ORF">BSOLF_2020</name>
</gene>
<dbReference type="AlphaFoldDB" id="A0A2R6Y3P8"/>
<comment type="caution">
    <text evidence="2">The sequence shown here is derived from an EMBL/GenBank/DDBJ whole genome shotgun (WGS) entry which is preliminary data.</text>
</comment>
<protein>
    <submittedName>
        <fullName evidence="2">Uncharacterized protein</fullName>
    </submittedName>
</protein>
<accession>A0A2R6Y3P8</accession>
<reference evidence="3" key="1">
    <citation type="journal article" date="2018" name="Sci. Rep.">
        <title>Lignite coal burning seam in the remote Altai Mountains harbors a hydrogen-driven thermophilic microbial community.</title>
        <authorList>
            <person name="Kadnikov V.V."/>
            <person name="Mardanov A.V."/>
            <person name="Ivasenko D.A."/>
            <person name="Antsiferov D.V."/>
            <person name="Beletsky A.V."/>
            <person name="Karnachuk O.V."/>
            <person name="Ravin N.V."/>
        </authorList>
    </citation>
    <scope>NUCLEOTIDE SEQUENCE [LARGE SCALE GENOMIC DNA]</scope>
</reference>
<name>A0A2R6Y3P8_9BACL</name>
<proteinExistence type="predicted"/>
<keyword evidence="1" id="KW-1133">Transmembrane helix</keyword>
<feature type="transmembrane region" description="Helical" evidence="1">
    <location>
        <begin position="20"/>
        <end position="48"/>
    </location>
</feature>
<sequence>MISPIFCPIFFLKFLTFYLYPFFVLFLFFFPFPLFILFSFACPTFYWFHLYRLFT</sequence>
<evidence type="ECO:0000313" key="3">
    <source>
        <dbReference type="Proteomes" id="UP000244338"/>
    </source>
</evidence>
<dbReference type="EMBL" id="PEBX01000010">
    <property type="protein sequence ID" value="PTQ57255.1"/>
    <property type="molecule type" value="Genomic_DNA"/>
</dbReference>
<evidence type="ECO:0000313" key="2">
    <source>
        <dbReference type="EMBL" id="PTQ57255.1"/>
    </source>
</evidence>
<organism evidence="2 3">
    <name type="scientific">Candidatus Carbonibacillus altaicus</name>
    <dbReference type="NCBI Taxonomy" id="2163959"/>
    <lineage>
        <taxon>Bacteria</taxon>
        <taxon>Bacillati</taxon>
        <taxon>Bacillota</taxon>
        <taxon>Bacilli</taxon>
        <taxon>Bacillales</taxon>
        <taxon>Candidatus Carbonibacillus</taxon>
    </lineage>
</organism>